<dbReference type="InterPro" id="IPR038072">
    <property type="entry name" value="GspK_central_sf"/>
</dbReference>
<dbReference type="PANTHER" id="PTHR38831">
    <property type="entry name" value="TYPE II SECRETION SYSTEM PROTEIN K"/>
    <property type="match status" value="1"/>
</dbReference>
<evidence type="ECO:0000256" key="8">
    <source>
        <dbReference type="ARBA" id="ARBA00022989"/>
    </source>
</evidence>
<dbReference type="RefSeq" id="WP_347606638.1">
    <property type="nucleotide sequence ID" value="NZ_JBDPZC010000001.1"/>
</dbReference>
<dbReference type="PANTHER" id="PTHR38831:SF2">
    <property type="entry name" value="TYPE II SECRETION SYSTEM PROTEIN K"/>
    <property type="match status" value="1"/>
</dbReference>
<gene>
    <name evidence="13" type="ORF">ABDJ40_04585</name>
</gene>
<evidence type="ECO:0000256" key="10">
    <source>
        <dbReference type="SAM" id="MobiDB-lite"/>
    </source>
</evidence>
<comment type="similarity">
    <text evidence="2">Belongs to the GSP K family.</text>
</comment>
<dbReference type="SUPFAM" id="SSF158544">
    <property type="entry name" value="GspK insert domain-like"/>
    <property type="match status" value="1"/>
</dbReference>
<evidence type="ECO:0000256" key="6">
    <source>
        <dbReference type="ARBA" id="ARBA00022692"/>
    </source>
</evidence>
<evidence type="ECO:0000256" key="9">
    <source>
        <dbReference type="ARBA" id="ARBA00023136"/>
    </source>
</evidence>
<keyword evidence="9" id="KW-0472">Membrane</keyword>
<organism evidence="13 14">
    <name type="scientific">Roseateles flavus</name>
    <dbReference type="NCBI Taxonomy" id="3149041"/>
    <lineage>
        <taxon>Bacteria</taxon>
        <taxon>Pseudomonadati</taxon>
        <taxon>Pseudomonadota</taxon>
        <taxon>Betaproteobacteria</taxon>
        <taxon>Burkholderiales</taxon>
        <taxon>Sphaerotilaceae</taxon>
        <taxon>Roseateles</taxon>
    </lineage>
</organism>
<evidence type="ECO:0000256" key="1">
    <source>
        <dbReference type="ARBA" id="ARBA00004533"/>
    </source>
</evidence>
<accession>A0ABV0GAH1</accession>
<protein>
    <recommendedName>
        <fullName evidence="12">T2SS protein K first SAM-like domain-containing protein</fullName>
    </recommendedName>
</protein>
<evidence type="ECO:0000256" key="3">
    <source>
        <dbReference type="ARBA" id="ARBA00022448"/>
    </source>
</evidence>
<feature type="signal peptide" evidence="11">
    <location>
        <begin position="1"/>
        <end position="22"/>
    </location>
</feature>
<keyword evidence="8" id="KW-1133">Transmembrane helix</keyword>
<feature type="region of interest" description="Disordered" evidence="10">
    <location>
        <begin position="302"/>
        <end position="336"/>
    </location>
</feature>
<comment type="subcellular location">
    <subcellularLocation>
        <location evidence="1">Cell inner membrane</location>
    </subcellularLocation>
</comment>
<feature type="chain" id="PRO_5046120888" description="T2SS protein K first SAM-like domain-containing protein" evidence="11">
    <location>
        <begin position="23"/>
        <end position="336"/>
    </location>
</feature>
<keyword evidence="6" id="KW-0812">Transmembrane</keyword>
<reference evidence="13 14" key="1">
    <citation type="submission" date="2024-05" db="EMBL/GenBank/DDBJ databases">
        <title>Roseateles sp. 2.12 16S ribosomal RNA gene Genome sequencing and assembly.</title>
        <authorList>
            <person name="Woo H."/>
        </authorList>
    </citation>
    <scope>NUCLEOTIDE SEQUENCE [LARGE SCALE GENOMIC DNA]</scope>
    <source>
        <strain evidence="13 14">2.12</strain>
    </source>
</reference>
<dbReference type="Pfam" id="PF21687">
    <property type="entry name" value="T2SSK_1st"/>
    <property type="match status" value="1"/>
</dbReference>
<evidence type="ECO:0000313" key="14">
    <source>
        <dbReference type="Proteomes" id="UP001462640"/>
    </source>
</evidence>
<proteinExistence type="inferred from homology"/>
<evidence type="ECO:0000259" key="12">
    <source>
        <dbReference type="Pfam" id="PF21687"/>
    </source>
</evidence>
<evidence type="ECO:0000256" key="2">
    <source>
        <dbReference type="ARBA" id="ARBA00007246"/>
    </source>
</evidence>
<dbReference type="EMBL" id="JBDPZC010000001">
    <property type="protein sequence ID" value="MEO3712041.1"/>
    <property type="molecule type" value="Genomic_DNA"/>
</dbReference>
<evidence type="ECO:0000256" key="4">
    <source>
        <dbReference type="ARBA" id="ARBA00022475"/>
    </source>
</evidence>
<dbReference type="Gene3D" id="1.10.40.60">
    <property type="entry name" value="EpsJ-like"/>
    <property type="match status" value="1"/>
</dbReference>
<sequence>MKQRGFALAVVLWVLAGLAVVAATVASLTHDSAKSIQQLRQRVTTERAVIDTRARLSLLMATGAPTTHSYFSPGGVLFADGRPLAVTDGHAVEVQDLSGLVNLTKPEHRRLTQVLLACGAKEDQVASLIDALEDYQDVDHNKRLNGAEAQEYRDAKAPPPRDNPLMSADELWRVMGFGSIKASWEKARCGDLVTVHGEGIFNRNTAPAELLVADGMDLATARAYVQSRRDGLADPLSQERRSNDKSNIFAWEGTSYVGPVARVRHHLQSVEWCPSYVLELNTTQPGGPVLVKEPLAETCEPLKSKPLHSLPPPVFVRKDNDSNSPDAPPRLPFSLR</sequence>
<comment type="caution">
    <text evidence="13">The sequence shown here is derived from an EMBL/GenBank/DDBJ whole genome shotgun (WGS) entry which is preliminary data.</text>
</comment>
<dbReference type="InterPro" id="IPR005628">
    <property type="entry name" value="GspK"/>
</dbReference>
<evidence type="ECO:0000256" key="7">
    <source>
        <dbReference type="ARBA" id="ARBA00022927"/>
    </source>
</evidence>
<keyword evidence="11" id="KW-0732">Signal</keyword>
<dbReference type="Proteomes" id="UP001462640">
    <property type="component" value="Unassembled WGS sequence"/>
</dbReference>
<feature type="compositionally biased region" description="Pro residues" evidence="10">
    <location>
        <begin position="326"/>
        <end position="336"/>
    </location>
</feature>
<evidence type="ECO:0000313" key="13">
    <source>
        <dbReference type="EMBL" id="MEO3712041.1"/>
    </source>
</evidence>
<evidence type="ECO:0000256" key="5">
    <source>
        <dbReference type="ARBA" id="ARBA00022519"/>
    </source>
</evidence>
<keyword evidence="5" id="KW-0997">Cell inner membrane</keyword>
<keyword evidence="14" id="KW-1185">Reference proteome</keyword>
<dbReference type="InterPro" id="IPR049031">
    <property type="entry name" value="T2SSK_SAM-like_1st"/>
</dbReference>
<evidence type="ECO:0000256" key="11">
    <source>
        <dbReference type="SAM" id="SignalP"/>
    </source>
</evidence>
<name>A0ABV0GAH1_9BURK</name>
<keyword evidence="3" id="KW-0813">Transport</keyword>
<keyword evidence="4" id="KW-1003">Cell membrane</keyword>
<keyword evidence="7" id="KW-0653">Protein transport</keyword>
<feature type="domain" description="T2SS protein K first SAM-like" evidence="12">
    <location>
        <begin position="105"/>
        <end position="177"/>
    </location>
</feature>